<accession>A0A098E9W3</accession>
<keyword evidence="1" id="KW-0472">Membrane</keyword>
<gene>
    <name evidence="2" type="ORF">MSIBF_A2730002</name>
</gene>
<keyword evidence="1" id="KW-1133">Transmembrane helix</keyword>
<dbReference type="EMBL" id="CCXY01000194">
    <property type="protein sequence ID" value="CEG12798.1"/>
    <property type="molecule type" value="Genomic_DNA"/>
</dbReference>
<evidence type="ECO:0000256" key="1">
    <source>
        <dbReference type="SAM" id="Phobius"/>
    </source>
</evidence>
<keyword evidence="1" id="KW-0812">Transmembrane</keyword>
<name>A0A098E9W3_9ZZZZ</name>
<feature type="transmembrane region" description="Helical" evidence="1">
    <location>
        <begin position="330"/>
        <end position="351"/>
    </location>
</feature>
<reference evidence="2" key="1">
    <citation type="submission" date="2014-09" db="EMBL/GenBank/DDBJ databases">
        <authorList>
            <person name="Probst J Alexander"/>
        </authorList>
    </citation>
    <scope>NUCLEOTIDE SEQUENCE</scope>
</reference>
<dbReference type="AlphaFoldDB" id="A0A098E9W3"/>
<feature type="transmembrane region" description="Helical" evidence="1">
    <location>
        <begin position="394"/>
        <end position="414"/>
    </location>
</feature>
<protein>
    <submittedName>
        <fullName evidence="2">Uncharacterized protein</fullName>
    </submittedName>
</protein>
<proteinExistence type="predicted"/>
<feature type="transmembrane region" description="Helical" evidence="1">
    <location>
        <begin position="420"/>
        <end position="442"/>
    </location>
</feature>
<evidence type="ECO:0000313" key="2">
    <source>
        <dbReference type="EMBL" id="CEG12798.1"/>
    </source>
</evidence>
<feature type="transmembrane region" description="Helical" evidence="1">
    <location>
        <begin position="267"/>
        <end position="286"/>
    </location>
</feature>
<sequence length="449" mass="52061">MVNYILLSRILNLTFVLIFFILFSAHVVSAEFNCIKVIEESHGLPIWNANITFTNSSDKDTSYTTNKEGKNKEIQLNCSLQDYYCFQDKIHNLRVNKPGYYSYHGDVPDSIHVANEKIIPKTQYLIEENCLVIKLKGVVRLEILFPLTFNVSVSIDNAEIGYTDIHTDYKFDNNKDFAWIFKETTFFVFGLTQGVHSFNFTPNSPNGYESEEKDFTLNGDSIIHVNFQHEENIWNTLLNHIRTISIIGASSDNNATDEALSEHFSKLLPALILTASLWLFLSSHLFKEKRYKDLESIFVLASTFFIFAIIIDIVAILLDSIGRTYYWNTLLLFLILLIYIIGWIFVFDFIWGMRNSFITGSMVYITLFGDRFLAAPGRFISDIIQMNRRRNNRLLFVFIPVVFLIFLFLLFFYPKFIECTLFLWIIAIILAIISGITHIYVVPIKFSSM</sequence>
<feature type="transmembrane region" description="Helical" evidence="1">
    <location>
        <begin position="298"/>
        <end position="318"/>
    </location>
</feature>
<organism evidence="2">
    <name type="scientific">groundwater metagenome</name>
    <dbReference type="NCBI Taxonomy" id="717931"/>
    <lineage>
        <taxon>unclassified sequences</taxon>
        <taxon>metagenomes</taxon>
        <taxon>ecological metagenomes</taxon>
    </lineage>
</organism>